<proteinExistence type="predicted"/>
<protein>
    <submittedName>
        <fullName evidence="1">Uncharacterized protein</fullName>
    </submittedName>
</protein>
<reference evidence="1 2" key="1">
    <citation type="journal article" date="2014" name="Am. J. Bot.">
        <title>Genome assembly and annotation for red clover (Trifolium pratense; Fabaceae).</title>
        <authorList>
            <person name="Istvanek J."/>
            <person name="Jaros M."/>
            <person name="Krenek A."/>
            <person name="Repkova J."/>
        </authorList>
    </citation>
    <scope>NUCLEOTIDE SEQUENCE [LARGE SCALE GENOMIC DNA]</scope>
    <source>
        <strain evidence="2">cv. Tatra</strain>
        <tissue evidence="1">Young leaves</tissue>
    </source>
</reference>
<accession>A0A2K3KB61</accession>
<reference evidence="1 2" key="2">
    <citation type="journal article" date="2017" name="Front. Plant Sci.">
        <title>Gene Classification and Mining of Molecular Markers Useful in Red Clover (Trifolium pratense) Breeding.</title>
        <authorList>
            <person name="Istvanek J."/>
            <person name="Dluhosova J."/>
            <person name="Dluhos P."/>
            <person name="Patkova L."/>
            <person name="Nedelnik J."/>
            <person name="Repkova J."/>
        </authorList>
    </citation>
    <scope>NUCLEOTIDE SEQUENCE [LARGE SCALE GENOMIC DNA]</scope>
    <source>
        <strain evidence="2">cv. Tatra</strain>
        <tissue evidence="1">Young leaves</tissue>
    </source>
</reference>
<dbReference type="EMBL" id="ASHM01090663">
    <property type="protein sequence ID" value="PNX63512.1"/>
    <property type="molecule type" value="Genomic_DNA"/>
</dbReference>
<gene>
    <name evidence="1" type="ORF">L195_g053543</name>
</gene>
<evidence type="ECO:0000313" key="2">
    <source>
        <dbReference type="Proteomes" id="UP000236291"/>
    </source>
</evidence>
<organism evidence="1 2">
    <name type="scientific">Trifolium pratense</name>
    <name type="common">Red clover</name>
    <dbReference type="NCBI Taxonomy" id="57577"/>
    <lineage>
        <taxon>Eukaryota</taxon>
        <taxon>Viridiplantae</taxon>
        <taxon>Streptophyta</taxon>
        <taxon>Embryophyta</taxon>
        <taxon>Tracheophyta</taxon>
        <taxon>Spermatophyta</taxon>
        <taxon>Magnoliopsida</taxon>
        <taxon>eudicotyledons</taxon>
        <taxon>Gunneridae</taxon>
        <taxon>Pentapetalae</taxon>
        <taxon>rosids</taxon>
        <taxon>fabids</taxon>
        <taxon>Fabales</taxon>
        <taxon>Fabaceae</taxon>
        <taxon>Papilionoideae</taxon>
        <taxon>50 kb inversion clade</taxon>
        <taxon>NPAAA clade</taxon>
        <taxon>Hologalegina</taxon>
        <taxon>IRL clade</taxon>
        <taxon>Trifolieae</taxon>
        <taxon>Trifolium</taxon>
    </lineage>
</organism>
<name>A0A2K3KB61_TRIPR</name>
<evidence type="ECO:0000313" key="1">
    <source>
        <dbReference type="EMBL" id="PNX63512.1"/>
    </source>
</evidence>
<dbReference type="Proteomes" id="UP000236291">
    <property type="component" value="Unassembled WGS sequence"/>
</dbReference>
<dbReference type="AlphaFoldDB" id="A0A2K3KB61"/>
<comment type="caution">
    <text evidence="1">The sequence shown here is derived from an EMBL/GenBank/DDBJ whole genome shotgun (WGS) entry which is preliminary data.</text>
</comment>
<sequence length="73" mass="8128">MVDNNGGCRVSDFGSLVPRESLKKILAILAPHLDDTRFWPLEEAWQAASCALKWRAGLPPQPNSPPNNVFRLD</sequence>